<evidence type="ECO:0000256" key="1">
    <source>
        <dbReference type="ARBA" id="ARBA00010873"/>
    </source>
</evidence>
<dbReference type="AlphaFoldDB" id="A0A2N5CQ32"/>
<dbReference type="NCBIfam" id="NF041496">
    <property type="entry name" value="MobQ"/>
    <property type="match status" value="1"/>
</dbReference>
<gene>
    <name evidence="5" type="ORF">CFHF_19170</name>
</gene>
<feature type="domain" description="MobA/MobL protein" evidence="4">
    <location>
        <begin position="17"/>
        <end position="219"/>
    </location>
</feature>
<dbReference type="Gene3D" id="3.30.930.30">
    <property type="match status" value="1"/>
</dbReference>
<evidence type="ECO:0000259" key="4">
    <source>
        <dbReference type="Pfam" id="PF03389"/>
    </source>
</evidence>
<evidence type="ECO:0000313" key="6">
    <source>
        <dbReference type="Proteomes" id="UP000234483"/>
    </source>
</evidence>
<proteinExistence type="inferred from homology"/>
<sequence length="503" mass="55449">MAQFRLEVQAIKRADGRSAVAAAAYRAATSLHDKRLEMTFDYTAKGGVAFSGVMAPDTAPASFGDRETLWNAAEAADKRADSRTAREVLISLPHELDDVQRHALVRAFVQQSLVARGMIADYALHDPDAHGDQRNHHAHILVTTRRVTPEGFGLKGREWDNPDAVKALRLEWCEIQNQHLRQHLGQDAPQVTHHSLADQGEEKEPTIHLGPAASGMERRGEGSDRGDINRRVSERNQARKDGPAKLRDLEDRLSAGLERGPYPIGAVIREFEAIHATMVGERDGWARDLARLQRPAPPRAGDIVREVLAEAAATQAIAKGRLAATERRIAKGRARRSTLVRWVRNPARMIWAAHAELNALARAKQAARLAEIRYAVRRDWLSGSEGRAFLAARLDPEKHAAEAARREGRTLERKIKRADKRIEAVARTRTRLMVAQALGEETLVAPSQMGLGVGQAVREVDRRVIEAIGRHPVAAQEKGLSQVLALARGKGLSPGREPSGPDR</sequence>
<feature type="region of interest" description="Disordered" evidence="3">
    <location>
        <begin position="198"/>
        <end position="247"/>
    </location>
</feature>
<evidence type="ECO:0000256" key="3">
    <source>
        <dbReference type="SAM" id="MobiDB-lite"/>
    </source>
</evidence>
<evidence type="ECO:0000313" key="5">
    <source>
        <dbReference type="EMBL" id="PLR09257.1"/>
    </source>
</evidence>
<feature type="compositionally biased region" description="Basic and acidic residues" evidence="3">
    <location>
        <begin position="216"/>
        <end position="247"/>
    </location>
</feature>
<dbReference type="Pfam" id="PF03389">
    <property type="entry name" value="MobA_MobL"/>
    <property type="match status" value="1"/>
</dbReference>
<name>A0A2N5CQ32_9CAUL</name>
<dbReference type="InterPro" id="IPR005053">
    <property type="entry name" value="MobA_MobL"/>
</dbReference>
<dbReference type="EMBL" id="PJRQ01000040">
    <property type="protein sequence ID" value="PLR09257.1"/>
    <property type="molecule type" value="Genomic_DNA"/>
</dbReference>
<comment type="caution">
    <text evidence="5">The sequence shown here is derived from an EMBL/GenBank/DDBJ whole genome shotgun (WGS) entry which is preliminary data.</text>
</comment>
<comment type="similarity">
    <text evidence="1">Belongs to the MobA/MobL family.</text>
</comment>
<evidence type="ECO:0000256" key="2">
    <source>
        <dbReference type="ARBA" id="ARBA00022971"/>
    </source>
</evidence>
<organism evidence="5 6">
    <name type="scientific">Caulobacter flavus</name>
    <dbReference type="NCBI Taxonomy" id="1679497"/>
    <lineage>
        <taxon>Bacteria</taxon>
        <taxon>Pseudomonadati</taxon>
        <taxon>Pseudomonadota</taxon>
        <taxon>Alphaproteobacteria</taxon>
        <taxon>Caulobacterales</taxon>
        <taxon>Caulobacteraceae</taxon>
        <taxon>Caulobacter</taxon>
    </lineage>
</organism>
<accession>A0A2N5CQ32</accession>
<keyword evidence="2" id="KW-0184">Conjugation</keyword>
<dbReference type="Proteomes" id="UP000234483">
    <property type="component" value="Unassembled WGS sequence"/>
</dbReference>
<reference evidence="5 6" key="1">
    <citation type="submission" date="2017-12" db="EMBL/GenBank/DDBJ databases">
        <title>The genome sequence of Caulobacter flavus CGMCC1 15093.</title>
        <authorList>
            <person name="Gao J."/>
            <person name="Mao X."/>
            <person name="Sun J."/>
        </authorList>
    </citation>
    <scope>NUCLEOTIDE SEQUENCE [LARGE SCALE GENOMIC DNA]</scope>
    <source>
        <strain evidence="5 6">CGMCC1 15093</strain>
    </source>
</reference>
<protein>
    <submittedName>
        <fullName evidence="5">Molybdopterin-guanine dinucleotide biosynthesis protein MobA</fullName>
    </submittedName>
</protein>
<dbReference type="RefSeq" id="WP_101714534.1">
    <property type="nucleotide sequence ID" value="NZ_PJRQ01000040.1"/>
</dbReference>